<reference evidence="1 2" key="1">
    <citation type="submission" date="2019-08" db="EMBL/GenBank/DDBJ databases">
        <title>Lentzea from Indian Himalayas.</title>
        <authorList>
            <person name="Mandal S."/>
            <person name="Mallick Gupta A."/>
            <person name="Maiti P.K."/>
            <person name="Sarkar J."/>
            <person name="Mandal S."/>
        </authorList>
    </citation>
    <scope>NUCLEOTIDE SEQUENCE [LARGE SCALE GENOMIC DNA]</scope>
    <source>
        <strain evidence="1 2">PSKA42</strain>
    </source>
</reference>
<organism evidence="1 2">
    <name type="scientific">Lentzea indica</name>
    <dbReference type="NCBI Taxonomy" id="2604800"/>
    <lineage>
        <taxon>Bacteria</taxon>
        <taxon>Bacillati</taxon>
        <taxon>Actinomycetota</taxon>
        <taxon>Actinomycetes</taxon>
        <taxon>Pseudonocardiales</taxon>
        <taxon>Pseudonocardiaceae</taxon>
        <taxon>Lentzea</taxon>
    </lineage>
</organism>
<protein>
    <submittedName>
        <fullName evidence="1">Uncharacterized protein</fullName>
    </submittedName>
</protein>
<gene>
    <name evidence="1" type="ORF">FXN61_36410</name>
</gene>
<keyword evidence="2" id="KW-1185">Reference proteome</keyword>
<dbReference type="Proteomes" id="UP001515943">
    <property type="component" value="Unassembled WGS sequence"/>
</dbReference>
<dbReference type="RefSeq" id="WP_167978600.1">
    <property type="nucleotide sequence ID" value="NZ_VSRL01000209.1"/>
</dbReference>
<comment type="caution">
    <text evidence="1">The sequence shown here is derived from an EMBL/GenBank/DDBJ whole genome shotgun (WGS) entry which is preliminary data.</text>
</comment>
<proteinExistence type="predicted"/>
<accession>A0ABX1FSI8</accession>
<sequence length="127" mass="14119">MISPEYLEAVRSHPDLAKLASMARVGTGWIFLPVCLLGVHCICGTRERRIVTETITVRAMDDVTVARLRNEDYRGPRCSPVSGVLWEYTGTLSDAIDELHALPHPDDPMAPKLLRPTSSMFVINDKS</sequence>
<evidence type="ECO:0000313" key="1">
    <source>
        <dbReference type="EMBL" id="NKE61952.1"/>
    </source>
</evidence>
<evidence type="ECO:0000313" key="2">
    <source>
        <dbReference type="Proteomes" id="UP001515943"/>
    </source>
</evidence>
<dbReference type="EMBL" id="VSRL01000209">
    <property type="protein sequence ID" value="NKE61952.1"/>
    <property type="molecule type" value="Genomic_DNA"/>
</dbReference>
<name>A0ABX1FSI8_9PSEU</name>